<dbReference type="InterPro" id="IPR027417">
    <property type="entry name" value="P-loop_NTPase"/>
</dbReference>
<dbReference type="SUPFAM" id="SSF52540">
    <property type="entry name" value="P-loop containing nucleoside triphosphate hydrolases"/>
    <property type="match status" value="1"/>
</dbReference>
<dbReference type="Gene3D" id="3.40.50.300">
    <property type="entry name" value="P-loop containing nucleotide triphosphate hydrolases"/>
    <property type="match status" value="1"/>
</dbReference>
<comment type="catalytic activity">
    <reaction evidence="8 9">
        <text>CMP + ATP = CDP + ADP</text>
        <dbReference type="Rhea" id="RHEA:11600"/>
        <dbReference type="ChEBI" id="CHEBI:30616"/>
        <dbReference type="ChEBI" id="CHEBI:58069"/>
        <dbReference type="ChEBI" id="CHEBI:60377"/>
        <dbReference type="ChEBI" id="CHEBI:456216"/>
        <dbReference type="EC" id="2.7.4.25"/>
    </reaction>
</comment>
<accession>A0A1I1ZPF4</accession>
<reference evidence="11 12" key="1">
    <citation type="submission" date="2016-10" db="EMBL/GenBank/DDBJ databases">
        <authorList>
            <person name="de Groot N.N."/>
        </authorList>
    </citation>
    <scope>NUCLEOTIDE SEQUENCE [LARGE SCALE GENOMIC DNA]</scope>
    <source>
        <strain evidence="11 12">DSM 23995</strain>
    </source>
</reference>
<keyword evidence="2 9" id="KW-0963">Cytoplasm</keyword>
<feature type="domain" description="Cytidylate kinase" evidence="10">
    <location>
        <begin position="25"/>
        <end position="238"/>
    </location>
</feature>
<keyword evidence="4 9" id="KW-0547">Nucleotide-binding</keyword>
<evidence type="ECO:0000313" key="11">
    <source>
        <dbReference type="EMBL" id="SFE33569.1"/>
    </source>
</evidence>
<keyword evidence="6 9" id="KW-0067">ATP-binding</keyword>
<evidence type="ECO:0000256" key="6">
    <source>
        <dbReference type="ARBA" id="ARBA00022840"/>
    </source>
</evidence>
<gene>
    <name evidence="9" type="primary">cmk</name>
    <name evidence="11" type="ORF">SAMN05192532_101367</name>
</gene>
<dbReference type="GO" id="GO:0006220">
    <property type="term" value="P:pyrimidine nucleotide metabolic process"/>
    <property type="evidence" value="ECO:0007669"/>
    <property type="project" value="UniProtKB-UniRule"/>
</dbReference>
<keyword evidence="5 9" id="KW-0418">Kinase</keyword>
<dbReference type="PANTHER" id="PTHR21299">
    <property type="entry name" value="CYTIDYLATE KINASE/PANTOATE-BETA-ALANINE LIGASE"/>
    <property type="match status" value="1"/>
</dbReference>
<evidence type="ECO:0000256" key="2">
    <source>
        <dbReference type="ARBA" id="ARBA00022490"/>
    </source>
</evidence>
<dbReference type="GO" id="GO:0005829">
    <property type="term" value="C:cytosol"/>
    <property type="evidence" value="ECO:0007669"/>
    <property type="project" value="TreeGrafter"/>
</dbReference>
<dbReference type="PANTHER" id="PTHR21299:SF2">
    <property type="entry name" value="CYTIDYLATE KINASE"/>
    <property type="match status" value="1"/>
</dbReference>
<dbReference type="Proteomes" id="UP000199516">
    <property type="component" value="Unassembled WGS sequence"/>
</dbReference>
<dbReference type="CDD" id="cd02020">
    <property type="entry name" value="CMPK"/>
    <property type="match status" value="1"/>
</dbReference>
<dbReference type="EC" id="2.7.4.25" evidence="9"/>
<comment type="similarity">
    <text evidence="1 9">Belongs to the cytidylate kinase family. Type 1 subfamily.</text>
</comment>
<dbReference type="Pfam" id="PF02224">
    <property type="entry name" value="Cytidylate_kin"/>
    <property type="match status" value="1"/>
</dbReference>
<comment type="catalytic activity">
    <reaction evidence="7 9">
        <text>dCMP + ATP = dCDP + ADP</text>
        <dbReference type="Rhea" id="RHEA:25094"/>
        <dbReference type="ChEBI" id="CHEBI:30616"/>
        <dbReference type="ChEBI" id="CHEBI:57566"/>
        <dbReference type="ChEBI" id="CHEBI:58593"/>
        <dbReference type="ChEBI" id="CHEBI:456216"/>
        <dbReference type="EC" id="2.7.4.25"/>
    </reaction>
</comment>
<keyword evidence="12" id="KW-1185">Reference proteome</keyword>
<feature type="binding site" evidence="9">
    <location>
        <begin position="29"/>
        <end position="37"/>
    </location>
    <ligand>
        <name>ATP</name>
        <dbReference type="ChEBI" id="CHEBI:30616"/>
    </ligand>
</feature>
<sequence>MKYWPFFHHDITYKPMGCVMDKINIAIDGPAGAGKSTVAKIVASELHYTYIDTGAMYRALAWKALHTDTDIEHEASLISLLENTSIEIYPGDEGNKVFVDTQDVTEEIRSSEVTASVSAVSAHYGVREQMVTTQQRLAMKKGAVLDGRDIGTVVLPDAELKIFLIASVEERAQRRHRENVDNGRPSELQTILKDIQVRDEKDMNREISPLVKATDAVEIDSTRLTIEEVADKICALARERISMS</sequence>
<organism evidence="11 12">
    <name type="scientific">Alteribacillus iranensis</name>
    <dbReference type="NCBI Taxonomy" id="930128"/>
    <lineage>
        <taxon>Bacteria</taxon>
        <taxon>Bacillati</taxon>
        <taxon>Bacillota</taxon>
        <taxon>Bacilli</taxon>
        <taxon>Bacillales</taxon>
        <taxon>Bacillaceae</taxon>
        <taxon>Alteribacillus</taxon>
    </lineage>
</organism>
<name>A0A1I1ZPF4_9BACI</name>
<dbReference type="EMBL" id="FONT01000001">
    <property type="protein sequence ID" value="SFE33569.1"/>
    <property type="molecule type" value="Genomic_DNA"/>
</dbReference>
<keyword evidence="3 9" id="KW-0808">Transferase</keyword>
<evidence type="ECO:0000313" key="12">
    <source>
        <dbReference type="Proteomes" id="UP000199516"/>
    </source>
</evidence>
<dbReference type="STRING" id="930128.SAMN05192532_101367"/>
<dbReference type="InterPro" id="IPR003136">
    <property type="entry name" value="Cytidylate_kin"/>
</dbReference>
<dbReference type="HAMAP" id="MF_00238">
    <property type="entry name" value="Cytidyl_kinase_type1"/>
    <property type="match status" value="1"/>
</dbReference>
<evidence type="ECO:0000259" key="10">
    <source>
        <dbReference type="Pfam" id="PF02224"/>
    </source>
</evidence>
<dbReference type="GO" id="GO:0015949">
    <property type="term" value="P:nucleobase-containing small molecule interconversion"/>
    <property type="evidence" value="ECO:0007669"/>
    <property type="project" value="TreeGrafter"/>
</dbReference>
<evidence type="ECO:0000256" key="3">
    <source>
        <dbReference type="ARBA" id="ARBA00022679"/>
    </source>
</evidence>
<evidence type="ECO:0000256" key="7">
    <source>
        <dbReference type="ARBA" id="ARBA00047615"/>
    </source>
</evidence>
<evidence type="ECO:0000256" key="9">
    <source>
        <dbReference type="HAMAP-Rule" id="MF_00238"/>
    </source>
</evidence>
<dbReference type="GO" id="GO:0005524">
    <property type="term" value="F:ATP binding"/>
    <property type="evidence" value="ECO:0007669"/>
    <property type="project" value="UniProtKB-UniRule"/>
</dbReference>
<dbReference type="GO" id="GO:0036430">
    <property type="term" value="F:CMP kinase activity"/>
    <property type="evidence" value="ECO:0007669"/>
    <property type="project" value="RHEA"/>
</dbReference>
<evidence type="ECO:0000256" key="8">
    <source>
        <dbReference type="ARBA" id="ARBA00048478"/>
    </source>
</evidence>
<evidence type="ECO:0000256" key="4">
    <source>
        <dbReference type="ARBA" id="ARBA00022741"/>
    </source>
</evidence>
<protein>
    <recommendedName>
        <fullName evidence="9">Cytidylate kinase</fullName>
        <shortName evidence="9">CK</shortName>
        <ecNumber evidence="9">2.7.4.25</ecNumber>
    </recommendedName>
    <alternativeName>
        <fullName evidence="9">Cytidine monophosphate kinase</fullName>
        <shortName evidence="9">CMP kinase</shortName>
    </alternativeName>
</protein>
<dbReference type="AlphaFoldDB" id="A0A1I1ZPF4"/>
<dbReference type="InterPro" id="IPR011994">
    <property type="entry name" value="Cytidylate_kinase_dom"/>
</dbReference>
<evidence type="ECO:0000256" key="1">
    <source>
        <dbReference type="ARBA" id="ARBA00009427"/>
    </source>
</evidence>
<evidence type="ECO:0000256" key="5">
    <source>
        <dbReference type="ARBA" id="ARBA00022777"/>
    </source>
</evidence>
<dbReference type="NCBIfam" id="TIGR00017">
    <property type="entry name" value="cmk"/>
    <property type="match status" value="1"/>
</dbReference>
<comment type="subcellular location">
    <subcellularLocation>
        <location evidence="9">Cytoplasm</location>
    </subcellularLocation>
</comment>
<dbReference type="GO" id="GO:0036431">
    <property type="term" value="F:dCMP kinase activity"/>
    <property type="evidence" value="ECO:0007669"/>
    <property type="project" value="InterPro"/>
</dbReference>
<proteinExistence type="inferred from homology"/>